<proteinExistence type="predicted"/>
<accession>A0AC35EVM6</accession>
<sequence length="178" mass="20145">MDPLLNAKQIGSQAYPNSTFLNQIVTKETSKKYCFEKIPLSVGINQSSEFTRDIEIPPIPPSFDHCDIIKLRYHVFVKVNTSAIFSRGATASVPLVIGTVPIRQIHTSEPNYIGLEAYMQPPAPTVPPPDYDFTEANFHEGDPDEKSEIKEEDGEEDFPFQPRFAFYSDKTKLINPRH</sequence>
<protein>
    <submittedName>
        <fullName evidence="2">Arrestin C-terminal-like domain-containing protein</fullName>
    </submittedName>
</protein>
<dbReference type="WBParaSite" id="PS1159_v2.g11139.t1">
    <property type="protein sequence ID" value="PS1159_v2.g11139.t1"/>
    <property type="gene ID" value="PS1159_v2.g11139"/>
</dbReference>
<name>A0AC35EVM6_9BILA</name>
<reference evidence="2" key="1">
    <citation type="submission" date="2022-11" db="UniProtKB">
        <authorList>
            <consortium name="WormBaseParasite"/>
        </authorList>
    </citation>
    <scope>IDENTIFICATION</scope>
</reference>
<evidence type="ECO:0000313" key="2">
    <source>
        <dbReference type="WBParaSite" id="PS1159_v2.g11139.t1"/>
    </source>
</evidence>
<organism evidence="1 2">
    <name type="scientific">Panagrolaimus sp. PS1159</name>
    <dbReference type="NCBI Taxonomy" id="55785"/>
    <lineage>
        <taxon>Eukaryota</taxon>
        <taxon>Metazoa</taxon>
        <taxon>Ecdysozoa</taxon>
        <taxon>Nematoda</taxon>
        <taxon>Chromadorea</taxon>
        <taxon>Rhabditida</taxon>
        <taxon>Tylenchina</taxon>
        <taxon>Panagrolaimomorpha</taxon>
        <taxon>Panagrolaimoidea</taxon>
        <taxon>Panagrolaimidae</taxon>
        <taxon>Panagrolaimus</taxon>
    </lineage>
</organism>
<evidence type="ECO:0000313" key="1">
    <source>
        <dbReference type="Proteomes" id="UP000887580"/>
    </source>
</evidence>
<dbReference type="Proteomes" id="UP000887580">
    <property type="component" value="Unplaced"/>
</dbReference>